<dbReference type="Pfam" id="PF12937">
    <property type="entry name" value="F-box-like"/>
    <property type="match status" value="1"/>
</dbReference>
<dbReference type="AlphaFoldDB" id="A0A9P7Z326"/>
<comment type="caution">
    <text evidence="3">The sequence shown here is derived from an EMBL/GenBank/DDBJ whole genome shotgun (WGS) entry which is preliminary data.</text>
</comment>
<dbReference type="InterPro" id="IPR001810">
    <property type="entry name" value="F-box_dom"/>
</dbReference>
<organism evidence="3 4">
    <name type="scientific">Calycina marina</name>
    <dbReference type="NCBI Taxonomy" id="1763456"/>
    <lineage>
        <taxon>Eukaryota</taxon>
        <taxon>Fungi</taxon>
        <taxon>Dikarya</taxon>
        <taxon>Ascomycota</taxon>
        <taxon>Pezizomycotina</taxon>
        <taxon>Leotiomycetes</taxon>
        <taxon>Helotiales</taxon>
        <taxon>Pezizellaceae</taxon>
        <taxon>Calycina</taxon>
    </lineage>
</organism>
<name>A0A9P7Z326_9HELO</name>
<feature type="domain" description="F-box" evidence="2">
    <location>
        <begin position="47"/>
        <end position="112"/>
    </location>
</feature>
<protein>
    <recommendedName>
        <fullName evidence="2">F-box domain-containing protein</fullName>
    </recommendedName>
</protein>
<sequence>MVAAILANAGEEDREKLQAAHTPSEPPTSTFDDLSVAAEPAPRHRTISDLPNELLSAILAYLNTTPPSTSELYEEPNINLTYAETTNLKSCSFVSRRWRQAIIPSLYKHLRFMFKNPDRVFQNFDLAEEVVPLLEFVKRNELHRIITSLTILLADDPFQLHIHYLIRRTGVVKFWQSVFGAMYPLELIIVAPPLILGDLASCRVALQDATDFESPYHYLRLQRDYLAITNSHGASSSKGSEDGVKTELAAEVASDAKGDEAIQALLPTTPVLNKYAMAARPGDPEEEGFEEPRAEASILFEIGEWTTILLNEGSFVKAYSATEFWLKNSPSILPDLLSGPGTPQPPLITSTIREMSYIGIFPMHTHFEYITANFPRLDRIYVQIVPRNLILDDEARVAGVDIEDLWMERNGCYALLMRELFNAPPMGNYQYITNFESGDAADKDGWEMAKEYVKRAGNGWKISRDGLFVREITDPR</sequence>
<evidence type="ECO:0000313" key="3">
    <source>
        <dbReference type="EMBL" id="KAG9243965.1"/>
    </source>
</evidence>
<dbReference type="OrthoDB" id="5296720at2759"/>
<evidence type="ECO:0000256" key="1">
    <source>
        <dbReference type="SAM" id="MobiDB-lite"/>
    </source>
</evidence>
<evidence type="ECO:0000259" key="2">
    <source>
        <dbReference type="Pfam" id="PF12937"/>
    </source>
</evidence>
<keyword evidence="4" id="KW-1185">Reference proteome</keyword>
<evidence type="ECO:0000313" key="4">
    <source>
        <dbReference type="Proteomes" id="UP000887226"/>
    </source>
</evidence>
<dbReference type="Gene3D" id="1.20.1280.50">
    <property type="match status" value="1"/>
</dbReference>
<feature type="region of interest" description="Disordered" evidence="1">
    <location>
        <begin position="7"/>
        <end position="34"/>
    </location>
</feature>
<dbReference type="Proteomes" id="UP000887226">
    <property type="component" value="Unassembled WGS sequence"/>
</dbReference>
<gene>
    <name evidence="3" type="ORF">BJ878DRAFT_508320</name>
</gene>
<accession>A0A9P7Z326</accession>
<proteinExistence type="predicted"/>
<reference evidence="3" key="1">
    <citation type="journal article" date="2021" name="IMA Fungus">
        <title>Genomic characterization of three marine fungi, including Emericellopsis atlantica sp. nov. with signatures of a generalist lifestyle and marine biomass degradation.</title>
        <authorList>
            <person name="Hagestad O.C."/>
            <person name="Hou L."/>
            <person name="Andersen J.H."/>
            <person name="Hansen E.H."/>
            <person name="Altermark B."/>
            <person name="Li C."/>
            <person name="Kuhnert E."/>
            <person name="Cox R.J."/>
            <person name="Crous P.W."/>
            <person name="Spatafora J.W."/>
            <person name="Lail K."/>
            <person name="Amirebrahimi M."/>
            <person name="Lipzen A."/>
            <person name="Pangilinan J."/>
            <person name="Andreopoulos W."/>
            <person name="Hayes R.D."/>
            <person name="Ng V."/>
            <person name="Grigoriev I.V."/>
            <person name="Jackson S.A."/>
            <person name="Sutton T.D.S."/>
            <person name="Dobson A.D.W."/>
            <person name="Rama T."/>
        </authorList>
    </citation>
    <scope>NUCLEOTIDE SEQUENCE</scope>
    <source>
        <strain evidence="3">TRa3180A</strain>
    </source>
</reference>
<dbReference type="EMBL" id="MU253939">
    <property type="protein sequence ID" value="KAG9243965.1"/>
    <property type="molecule type" value="Genomic_DNA"/>
</dbReference>